<evidence type="ECO:0000256" key="7">
    <source>
        <dbReference type="PIRSR" id="PIRSR601952-1"/>
    </source>
</evidence>
<evidence type="ECO:0000256" key="5">
    <source>
        <dbReference type="ARBA" id="ARBA00022833"/>
    </source>
</evidence>
<evidence type="ECO:0000313" key="11">
    <source>
        <dbReference type="Proteomes" id="UP000500857"/>
    </source>
</evidence>
<feature type="binding site" evidence="8">
    <location>
        <position position="249"/>
    </location>
    <ligand>
        <name>Zn(2+)</name>
        <dbReference type="ChEBI" id="CHEBI:29105"/>
        <label>2</label>
    </ligand>
</feature>
<dbReference type="SUPFAM" id="SSF53649">
    <property type="entry name" value="Alkaline phosphatase-like"/>
    <property type="match status" value="1"/>
</dbReference>
<keyword evidence="2" id="KW-0597">Phosphoprotein</keyword>
<evidence type="ECO:0000256" key="9">
    <source>
        <dbReference type="RuleBase" id="RU003946"/>
    </source>
</evidence>
<keyword evidence="4" id="KW-0378">Hydrolase</keyword>
<reference evidence="10 11" key="1">
    <citation type="submission" date="2020-04" db="EMBL/GenBank/DDBJ databases">
        <authorList>
            <person name="Basu S."/>
            <person name="Maruthanayagam V."/>
            <person name="Chakraborty S."/>
            <person name="Pramanik A."/>
            <person name="Mukherjee J."/>
            <person name="Brink B."/>
        </authorList>
    </citation>
    <scope>NUCLEOTIDE SEQUENCE [LARGE SCALE GENOMIC DNA]</scope>
    <source>
        <strain evidence="10 11">AP17</strain>
    </source>
</reference>
<comment type="similarity">
    <text evidence="1 9">Belongs to the alkaline phosphatase family.</text>
</comment>
<dbReference type="GO" id="GO:0046872">
    <property type="term" value="F:metal ion binding"/>
    <property type="evidence" value="ECO:0007669"/>
    <property type="project" value="UniProtKB-KW"/>
</dbReference>
<protein>
    <submittedName>
        <fullName evidence="10">Alkaline phosphatase</fullName>
    </submittedName>
</protein>
<dbReference type="KEGG" id="oxy:HCG48_16395"/>
<comment type="cofactor">
    <cofactor evidence="8">
        <name>Zn(2+)</name>
        <dbReference type="ChEBI" id="CHEBI:29105"/>
    </cofactor>
    <text evidence="8">Binds 2 Zn(2+) ions.</text>
</comment>
<dbReference type="Pfam" id="PF00245">
    <property type="entry name" value="Alk_phosphatase"/>
    <property type="match status" value="1"/>
</dbReference>
<keyword evidence="3 8" id="KW-0479">Metal-binding</keyword>
<dbReference type="SMART" id="SM00098">
    <property type="entry name" value="alkPPc"/>
    <property type="match status" value="1"/>
</dbReference>
<proteinExistence type="inferred from homology"/>
<organism evidence="10 11">
    <name type="scientific">Oxynema aestuarii AP17</name>
    <dbReference type="NCBI Taxonomy" id="2064643"/>
    <lineage>
        <taxon>Bacteria</taxon>
        <taxon>Bacillati</taxon>
        <taxon>Cyanobacteriota</taxon>
        <taxon>Cyanophyceae</taxon>
        <taxon>Oscillatoriophycideae</taxon>
        <taxon>Oscillatoriales</taxon>
        <taxon>Oscillatoriaceae</taxon>
        <taxon>Oxynema</taxon>
        <taxon>Oxynema aestuarii</taxon>
    </lineage>
</organism>
<accession>A0A6H1U568</accession>
<keyword evidence="5 8" id="KW-0862">Zinc</keyword>
<dbReference type="InterPro" id="IPR018299">
    <property type="entry name" value="Alkaline_phosphatase_AS"/>
</dbReference>
<evidence type="ECO:0000256" key="6">
    <source>
        <dbReference type="ARBA" id="ARBA00022842"/>
    </source>
</evidence>
<sequence length="395" mass="42109">MAQAIPESLGLRPSSERNSASAKHVILFIGDGMGFEQVKAASLYDRGTPRSLPFQQFPHHGQVTTHSANNSVTDSAAAATAIATGFKVNNNVISMAIPGDGAPLTTVLEYFQARGKSTGIVTTTEMSHATPAAFAAHEPSRSNAVEIVADYFEQSRPHVLFGGGSSGGLSPTLAREAGYRVVGDRAELQQLDTETVERVSGQFGNGHLPYEFDGLGDLPHLQEMTATAIAILDNDPDGFFLIVEGGRIDHAGHANDLQRNVMETLAFADAVRQAVTWAEEHPETLILVSADHETGGLTVVGDRGAGEFPEVTWSTTDHTGTNVPIYGWGVGSESIAGTLDNTDFFSLMTGVEPVRVSQEPRVTLAAIVPFYRPGIFETPGRQLRSKARANLSIAR</sequence>
<name>A0A6H1U568_9CYAN</name>
<gene>
    <name evidence="10" type="ORF">HCG48_16395</name>
</gene>
<feature type="binding site" evidence="8">
    <location>
        <position position="31"/>
    </location>
    <ligand>
        <name>Zn(2+)</name>
        <dbReference type="ChEBI" id="CHEBI:29105"/>
        <label>2</label>
    </ligand>
</feature>
<feature type="binding site" evidence="8">
    <location>
        <position position="128"/>
    </location>
    <ligand>
        <name>Mg(2+)</name>
        <dbReference type="ChEBI" id="CHEBI:18420"/>
    </ligand>
</feature>
<dbReference type="CDD" id="cd16012">
    <property type="entry name" value="ALP"/>
    <property type="match status" value="1"/>
</dbReference>
<dbReference type="InterPro" id="IPR017850">
    <property type="entry name" value="Alkaline_phosphatase_core_sf"/>
</dbReference>
<dbReference type="InterPro" id="IPR001952">
    <property type="entry name" value="Alkaline_phosphatase"/>
</dbReference>
<dbReference type="AlphaFoldDB" id="A0A6H1U568"/>
<feature type="active site" description="Phosphoserine intermediate" evidence="7">
    <location>
        <position position="75"/>
    </location>
</feature>
<feature type="binding site" evidence="8">
    <location>
        <position position="31"/>
    </location>
    <ligand>
        <name>Mg(2+)</name>
        <dbReference type="ChEBI" id="CHEBI:18420"/>
    </ligand>
</feature>
<feature type="binding site" evidence="8">
    <location>
        <position position="292"/>
    </location>
    <ligand>
        <name>Zn(2+)</name>
        <dbReference type="ChEBI" id="CHEBI:29105"/>
        <label>2</label>
    </ligand>
</feature>
<evidence type="ECO:0000256" key="3">
    <source>
        <dbReference type="ARBA" id="ARBA00022723"/>
    </source>
</evidence>
<dbReference type="PRINTS" id="PR00113">
    <property type="entry name" value="ALKPHPHTASE"/>
</dbReference>
<dbReference type="PANTHER" id="PTHR11596">
    <property type="entry name" value="ALKALINE PHOSPHATASE"/>
    <property type="match status" value="1"/>
</dbReference>
<keyword evidence="6 8" id="KW-0460">Magnesium</keyword>
<evidence type="ECO:0000256" key="1">
    <source>
        <dbReference type="ARBA" id="ARBA00005984"/>
    </source>
</evidence>
<evidence type="ECO:0000256" key="2">
    <source>
        <dbReference type="ARBA" id="ARBA00022553"/>
    </source>
</evidence>
<evidence type="ECO:0000313" key="10">
    <source>
        <dbReference type="EMBL" id="QIZ73785.1"/>
    </source>
</evidence>
<dbReference type="GO" id="GO:0004035">
    <property type="term" value="F:alkaline phosphatase activity"/>
    <property type="evidence" value="ECO:0007669"/>
    <property type="project" value="TreeGrafter"/>
</dbReference>
<evidence type="ECO:0000256" key="4">
    <source>
        <dbReference type="ARBA" id="ARBA00022801"/>
    </source>
</evidence>
<feature type="binding site" evidence="8">
    <location>
        <position position="291"/>
    </location>
    <ligand>
        <name>Zn(2+)</name>
        <dbReference type="ChEBI" id="CHEBI:29105"/>
        <label>2</label>
    </ligand>
</feature>
<feature type="binding site" evidence="8">
    <location>
        <position position="130"/>
    </location>
    <ligand>
        <name>Mg(2+)</name>
        <dbReference type="ChEBI" id="CHEBI:18420"/>
    </ligand>
</feature>
<comment type="cofactor">
    <cofactor evidence="8">
        <name>Mg(2+)</name>
        <dbReference type="ChEBI" id="CHEBI:18420"/>
    </cofactor>
    <text evidence="8">Binds 1 Mg(2+) ion.</text>
</comment>
<dbReference type="PROSITE" id="PS00123">
    <property type="entry name" value="ALKALINE_PHOSPHATASE"/>
    <property type="match status" value="1"/>
</dbReference>
<feature type="binding site" evidence="8">
    <location>
        <position position="244"/>
    </location>
    <ligand>
        <name>Mg(2+)</name>
        <dbReference type="ChEBI" id="CHEBI:18420"/>
    </ligand>
</feature>
<dbReference type="EMBL" id="CP051167">
    <property type="protein sequence ID" value="QIZ73785.1"/>
    <property type="molecule type" value="Genomic_DNA"/>
</dbReference>
<keyword evidence="11" id="KW-1185">Reference proteome</keyword>
<evidence type="ECO:0000256" key="8">
    <source>
        <dbReference type="PIRSR" id="PIRSR601952-2"/>
    </source>
</evidence>
<dbReference type="Gene3D" id="3.40.720.10">
    <property type="entry name" value="Alkaline Phosphatase, subunit A"/>
    <property type="match status" value="1"/>
</dbReference>
<feature type="binding site" evidence="8">
    <location>
        <position position="253"/>
    </location>
    <ligand>
        <name>Zn(2+)</name>
        <dbReference type="ChEBI" id="CHEBI:29105"/>
        <label>2</label>
    </ligand>
</feature>
<dbReference type="Proteomes" id="UP000500857">
    <property type="component" value="Chromosome"/>
</dbReference>
<dbReference type="PANTHER" id="PTHR11596:SF5">
    <property type="entry name" value="ALKALINE PHOSPHATASE"/>
    <property type="match status" value="1"/>
</dbReference>